<protein>
    <submittedName>
        <fullName evidence="2">Uncharacterized protein</fullName>
    </submittedName>
</protein>
<feature type="binding site" evidence="1">
    <location>
        <position position="85"/>
    </location>
    <ligand>
        <name>Zn(2+)</name>
        <dbReference type="ChEBI" id="CHEBI:29105"/>
    </ligand>
</feature>
<dbReference type="EMBL" id="JABBXF010000037">
    <property type="protein sequence ID" value="NVK79430.1"/>
    <property type="molecule type" value="Genomic_DNA"/>
</dbReference>
<dbReference type="AlphaFoldDB" id="A0A7Y7B5M2"/>
<evidence type="ECO:0000313" key="3">
    <source>
        <dbReference type="Proteomes" id="UP000587462"/>
    </source>
</evidence>
<dbReference type="InterPro" id="IPR007822">
    <property type="entry name" value="LANC-like"/>
</dbReference>
<dbReference type="RefSeq" id="WP_171082581.1">
    <property type="nucleotide sequence ID" value="NZ_BNBU01000001.1"/>
</dbReference>
<dbReference type="PRINTS" id="PR01950">
    <property type="entry name" value="LANCSUPER"/>
</dbReference>
<keyword evidence="1" id="KW-0479">Metal-binding</keyword>
<gene>
    <name evidence="2" type="ORF">HG542_17390</name>
</gene>
<evidence type="ECO:0000256" key="1">
    <source>
        <dbReference type="PIRSR" id="PIRSR607822-1"/>
    </source>
</evidence>
<feature type="binding site" evidence="1">
    <location>
        <position position="134"/>
    </location>
    <ligand>
        <name>Zn(2+)</name>
        <dbReference type="ChEBI" id="CHEBI:29105"/>
    </ligand>
</feature>
<dbReference type="GO" id="GO:0046872">
    <property type="term" value="F:metal ion binding"/>
    <property type="evidence" value="ECO:0007669"/>
    <property type="project" value="UniProtKB-KW"/>
</dbReference>
<dbReference type="Pfam" id="PF05147">
    <property type="entry name" value="LANC_like"/>
    <property type="match status" value="1"/>
</dbReference>
<reference evidence="2 3" key="1">
    <citation type="submission" date="2020-04" db="EMBL/GenBank/DDBJ databases">
        <title>Draft Genome Sequence of Streptomyces morookaense DSM 40503, an 8-azaguanine-producing strain.</title>
        <authorList>
            <person name="Qi J."/>
            <person name="Gao J.-M."/>
        </authorList>
    </citation>
    <scope>NUCLEOTIDE SEQUENCE [LARGE SCALE GENOMIC DNA]</scope>
    <source>
        <strain evidence="2 3">DSM 40503</strain>
    </source>
</reference>
<feature type="binding site" evidence="1">
    <location>
        <position position="133"/>
    </location>
    <ligand>
        <name>Zn(2+)</name>
        <dbReference type="ChEBI" id="CHEBI:29105"/>
    </ligand>
</feature>
<organism evidence="2 3">
    <name type="scientific">Streptomyces morookaense</name>
    <name type="common">Streptoverticillium morookaense</name>
    <dbReference type="NCBI Taxonomy" id="1970"/>
    <lineage>
        <taxon>Bacteria</taxon>
        <taxon>Bacillati</taxon>
        <taxon>Actinomycetota</taxon>
        <taxon>Actinomycetes</taxon>
        <taxon>Kitasatosporales</taxon>
        <taxon>Streptomycetaceae</taxon>
        <taxon>Streptomyces</taxon>
    </lineage>
</organism>
<proteinExistence type="predicted"/>
<name>A0A7Y7B5M2_STRMO</name>
<accession>A0A7Y7B5M2</accession>
<comment type="caution">
    <text evidence="2">The sequence shown here is derived from an EMBL/GenBank/DDBJ whole genome shotgun (WGS) entry which is preliminary data.</text>
</comment>
<keyword evidence="3" id="KW-1185">Reference proteome</keyword>
<evidence type="ECO:0000313" key="2">
    <source>
        <dbReference type="EMBL" id="NVK79430.1"/>
    </source>
</evidence>
<dbReference type="SUPFAM" id="SSF158745">
    <property type="entry name" value="LanC-like"/>
    <property type="match status" value="1"/>
</dbReference>
<dbReference type="GO" id="GO:0031179">
    <property type="term" value="P:peptide modification"/>
    <property type="evidence" value="ECO:0007669"/>
    <property type="project" value="InterPro"/>
</dbReference>
<keyword evidence="1" id="KW-0862">Zinc</keyword>
<dbReference type="Proteomes" id="UP000587462">
    <property type="component" value="Unassembled WGS sequence"/>
</dbReference>
<dbReference type="Gene3D" id="1.50.10.20">
    <property type="match status" value="1"/>
</dbReference>
<dbReference type="SMART" id="SM01260">
    <property type="entry name" value="LANC_like"/>
    <property type="match status" value="1"/>
</dbReference>
<sequence length="222" mass="23989">MSWPPFSPDEAYADLTGFSHGAGGIGWALVHLGVATGHPEYVAAGRKAFAYENRHFDTAEHDWYDLRTDNGAAVKGARHFANAWCNGAAGIGLARITSWAALGKTDDDLLLDAHRALSATLRNFPRLKNHTLCHGTSGNAELLLRFAALRAEPAFQLEANVQVQALWRSFEDAESGTAEHSADFFPGLMLGISGFGMHLLRLAAPDRVPSALLLEPLPHPEP</sequence>